<dbReference type="HOGENOM" id="CLU_005391_3_6_4"/>
<dbReference type="InterPro" id="IPR016162">
    <property type="entry name" value="Ald_DH_N"/>
</dbReference>
<dbReference type="SUPFAM" id="SSF53720">
    <property type="entry name" value="ALDH-like"/>
    <property type="match status" value="1"/>
</dbReference>
<evidence type="ECO:0000256" key="4">
    <source>
        <dbReference type="PIRNR" id="PIRNR036492"/>
    </source>
</evidence>
<accession>A0A0H2Y163</accession>
<dbReference type="InterPro" id="IPR016160">
    <property type="entry name" value="Ald_DH_CS_CYS"/>
</dbReference>
<evidence type="ECO:0000256" key="2">
    <source>
        <dbReference type="ARBA" id="ARBA00023002"/>
    </source>
</evidence>
<dbReference type="InterPro" id="IPR029510">
    <property type="entry name" value="Ald_DH_CS_GLU"/>
</dbReference>
<dbReference type="Pfam" id="PF00171">
    <property type="entry name" value="Aldedh"/>
    <property type="match status" value="1"/>
</dbReference>
<dbReference type="AlphaFoldDB" id="A0A0H2Y163"/>
<dbReference type="InterPro" id="IPR016163">
    <property type="entry name" value="Ald_DH_C"/>
</dbReference>
<feature type="active site" evidence="5 6">
    <location>
        <position position="220"/>
    </location>
</feature>
<evidence type="ECO:0000259" key="8">
    <source>
        <dbReference type="Pfam" id="PF00171"/>
    </source>
</evidence>
<sequence length="491" mass="53165">MAVPAEFPSSIDPAALLARQRSAFGAEGPPSLQLRKARLARLRAVVLAHRRDVEEAVSADFGHRSRHETAIMELVGVIQAIDYLTRNLRRFMKPQRRHVGLFYRAGQAHVEYQPLGVIGVMAPWNYPFALTFIPLATALAAGNRAMLKPSELTPRTSEVMRRMLADTFPSEEVAVVLGGPDVGAAFSGLPFDHLLFTGSTQVGRQVMKAASDNLVPVTLELGGKSPAIVARGHVDGRTMSSIVFGKLSNGGQTCVAPDYALVHEDDLDAFVAQYDAAVARFYPDGPTSPDYTSIVSDRHYDRLKGLVDEARSRGARVIEAGVNPQGAATRKRTLAPTLIVGAADDTAVMREEIFGPILPVRTYRTIDEVVDYVNARPRPLALYYFGVRDGDCETLLKRTTSGNVGINNTVLHVAQEDLPFGGVGPSGMGAYHGIEGFRAMSHAKGVFVQGRWSLPSLLRAPFGKLADMSLAALLGRSREPAGGRIEWSAKR</sequence>
<dbReference type="GO" id="GO:0004029">
    <property type="term" value="F:aldehyde dehydrogenase (NAD+) activity"/>
    <property type="evidence" value="ECO:0007669"/>
    <property type="project" value="TreeGrafter"/>
</dbReference>
<evidence type="ECO:0000313" key="9">
    <source>
        <dbReference type="EMBL" id="ABF80546.1"/>
    </source>
</evidence>
<dbReference type="PIRSF" id="PIRSF036492">
    <property type="entry name" value="ALDH"/>
    <property type="match status" value="1"/>
</dbReference>
<protein>
    <recommendedName>
        <fullName evidence="4">Aldehyde dehydrogenase</fullName>
    </recommendedName>
</protein>
<dbReference type="InterPro" id="IPR012394">
    <property type="entry name" value="Aldehyde_DH_NAD(P)"/>
</dbReference>
<dbReference type="PANTHER" id="PTHR43570:SF20">
    <property type="entry name" value="ALDEHYDE DEHYDROGENASE ALDX-RELATED"/>
    <property type="match status" value="1"/>
</dbReference>
<evidence type="ECO:0000256" key="3">
    <source>
        <dbReference type="ARBA" id="ARBA00023027"/>
    </source>
</evidence>
<evidence type="ECO:0000256" key="1">
    <source>
        <dbReference type="ARBA" id="ARBA00009986"/>
    </source>
</evidence>
<dbReference type="Gene3D" id="3.40.605.10">
    <property type="entry name" value="Aldehyde Dehydrogenase, Chain A, domain 1"/>
    <property type="match status" value="1"/>
</dbReference>
<feature type="domain" description="Aldehyde dehydrogenase" evidence="8">
    <location>
        <begin position="30"/>
        <end position="445"/>
    </location>
</feature>
<comment type="similarity">
    <text evidence="1 4 7">Belongs to the aldehyde dehydrogenase family.</text>
</comment>
<dbReference type="GO" id="GO:0006081">
    <property type="term" value="P:aldehyde metabolic process"/>
    <property type="evidence" value="ECO:0007669"/>
    <property type="project" value="InterPro"/>
</dbReference>
<keyword evidence="2 4" id="KW-0560">Oxidoreductase</keyword>
<dbReference type="GO" id="GO:0005737">
    <property type="term" value="C:cytoplasm"/>
    <property type="evidence" value="ECO:0007669"/>
    <property type="project" value="TreeGrafter"/>
</dbReference>
<evidence type="ECO:0000256" key="7">
    <source>
        <dbReference type="RuleBase" id="RU003345"/>
    </source>
</evidence>
<dbReference type="InterPro" id="IPR016161">
    <property type="entry name" value="Ald_DH/histidinol_DH"/>
</dbReference>
<feature type="active site" evidence="5">
    <location>
        <position position="254"/>
    </location>
</feature>
<reference evidence="9" key="1">
    <citation type="submission" date="2006-05" db="EMBL/GenBank/DDBJ databases">
        <title>Complete sequence of chromosome 3 of Burkholderia cenocepacia AU 1054.</title>
        <authorList>
            <consortium name="US DOE Joint Genome Institute"/>
            <person name="Copeland A."/>
            <person name="Lucas S."/>
            <person name="Lapidus A."/>
            <person name="Barry K."/>
            <person name="Detter J.C."/>
            <person name="Glavina del Rio T."/>
            <person name="Hammon N."/>
            <person name="Israni S."/>
            <person name="Dalin E."/>
            <person name="Tice H."/>
            <person name="Pitluck S."/>
            <person name="Chain P."/>
            <person name="Malfatti S."/>
            <person name="Shin M."/>
            <person name="Vergez L."/>
            <person name="Schmutz J."/>
            <person name="Larimer F."/>
            <person name="Land M."/>
            <person name="Hauser L."/>
            <person name="Kyrpides N."/>
            <person name="Lykidis A."/>
            <person name="LiPuma J.J."/>
            <person name="Konstantinidis K."/>
            <person name="Tiedje J.M."/>
            <person name="Richardson P."/>
        </authorList>
    </citation>
    <scope>NUCLEOTIDE SEQUENCE [LARGE SCALE GENOMIC DNA]</scope>
    <source>
        <strain evidence="9">AU 1054</strain>
    </source>
</reference>
<dbReference type="PROSITE" id="PS00687">
    <property type="entry name" value="ALDEHYDE_DEHYDR_GLU"/>
    <property type="match status" value="1"/>
</dbReference>
<dbReference type="PROSITE" id="PS00070">
    <property type="entry name" value="ALDEHYDE_DEHYDR_CYS"/>
    <property type="match status" value="1"/>
</dbReference>
<evidence type="ECO:0000256" key="6">
    <source>
        <dbReference type="PROSITE-ProRule" id="PRU10007"/>
    </source>
</evidence>
<organism evidence="9">
    <name type="scientific">Burkholderia orbicola (strain AU 1054)</name>
    <dbReference type="NCBI Taxonomy" id="331271"/>
    <lineage>
        <taxon>Bacteria</taxon>
        <taxon>Pseudomonadati</taxon>
        <taxon>Pseudomonadota</taxon>
        <taxon>Betaproteobacteria</taxon>
        <taxon>Burkholderiales</taxon>
        <taxon>Burkholderiaceae</taxon>
        <taxon>Burkholderia</taxon>
        <taxon>Burkholderia cepacia complex</taxon>
        <taxon>Burkholderia orbicola</taxon>
    </lineage>
</organism>
<dbReference type="InterPro" id="IPR015590">
    <property type="entry name" value="Aldehyde_DH_dom"/>
</dbReference>
<dbReference type="PANTHER" id="PTHR43570">
    <property type="entry name" value="ALDEHYDE DEHYDROGENASE"/>
    <property type="match status" value="1"/>
</dbReference>
<gene>
    <name evidence="9" type="ordered locus">Bcen_5677</name>
</gene>
<name>A0A0H2Y163_BURO1</name>
<evidence type="ECO:0000256" key="5">
    <source>
        <dbReference type="PIRSR" id="PIRSR036492-1"/>
    </source>
</evidence>
<dbReference type="EMBL" id="CP000380">
    <property type="protein sequence ID" value="ABF80546.1"/>
    <property type="molecule type" value="Genomic_DNA"/>
</dbReference>
<proteinExistence type="inferred from homology"/>
<dbReference type="Gene3D" id="3.40.309.10">
    <property type="entry name" value="Aldehyde Dehydrogenase, Chain A, domain 2"/>
    <property type="match status" value="1"/>
</dbReference>
<keyword evidence="3" id="KW-0520">NAD</keyword>
<dbReference type="CDD" id="cd07133">
    <property type="entry name" value="ALDH_CALDH_CalB"/>
    <property type="match status" value="1"/>
</dbReference>